<dbReference type="Pfam" id="PF09334">
    <property type="entry name" value="tRNA-synt_1g"/>
    <property type="match status" value="1"/>
</dbReference>
<keyword evidence="2 8" id="KW-0547">Nucleotide-binding</keyword>
<organism evidence="10 11">
    <name type="scientific">Micromonospora rosaria</name>
    <dbReference type="NCBI Taxonomy" id="47874"/>
    <lineage>
        <taxon>Bacteria</taxon>
        <taxon>Bacillati</taxon>
        <taxon>Actinomycetota</taxon>
        <taxon>Actinomycetes</taxon>
        <taxon>Micromonosporales</taxon>
        <taxon>Micromonosporaceae</taxon>
        <taxon>Micromonospora</taxon>
    </lineage>
</organism>
<feature type="domain" description="Methionyl/Leucyl tRNA synthetase" evidence="9">
    <location>
        <begin position="17"/>
        <end position="378"/>
    </location>
</feature>
<evidence type="ECO:0000313" key="11">
    <source>
        <dbReference type="Proteomes" id="UP000070620"/>
    </source>
</evidence>
<keyword evidence="3 8" id="KW-0067">ATP-binding</keyword>
<sequence length="443" mass="47552">MTASADAPLTVLLSPPPTPNGPLHVGHLAGPYVAADVAARAARARGERVLTVCGTDDHQNYVVTRADRDGRGPDAVVADHGARIREVFARARVEHDVHTSPSTDPAYRRAVGDLFALVDRAVLTAGPPALACRDCHRTLHHAYVAGRCPGCRAAMGGGTCEECGEFATARDLVAAACARCGGPPVETDRPTRVLRLEEHRAGLTEVWSRAALPDRVRGLLAALLRRGLPDVPASYPTDWGLPGGTGRIDVWFEMGLAYLSVVARSVDPDARTLDDHVRAWRRLGGLWAFLGVDNAFYYAALFPALLLATGVPAERCLSGLVVNEFYRLDGEKFSTSRDHAVWAHDLLRTADPETVRLYLSLDRPAPHPTNFTTAAFQRFARRPWSAGPPLTPGEVDRAGQALRLAHFDPATAVRCLLPAAGAGDPAAVRLLDLVRGRATEARG</sequence>
<dbReference type="GO" id="GO:0006431">
    <property type="term" value="P:methionyl-tRNA aminoacylation"/>
    <property type="evidence" value="ECO:0007669"/>
    <property type="project" value="InterPro"/>
</dbReference>
<comment type="caution">
    <text evidence="10">The sequence shown here is derived from an EMBL/GenBank/DDBJ whole genome shotgun (WGS) entry which is preliminary data.</text>
</comment>
<evidence type="ECO:0000256" key="2">
    <source>
        <dbReference type="ARBA" id="ARBA00022741"/>
    </source>
</evidence>
<dbReference type="InterPro" id="IPR023458">
    <property type="entry name" value="Met-tRNA_ligase_1"/>
</dbReference>
<dbReference type="GO" id="GO:0005524">
    <property type="term" value="F:ATP binding"/>
    <property type="evidence" value="ECO:0007669"/>
    <property type="project" value="UniProtKB-KW"/>
</dbReference>
<evidence type="ECO:0000256" key="8">
    <source>
        <dbReference type="RuleBase" id="RU363039"/>
    </source>
</evidence>
<comment type="catalytic activity">
    <reaction evidence="7">
        <text>tRNA(Met) + L-methionine + ATP = L-methionyl-tRNA(Met) + AMP + diphosphate</text>
        <dbReference type="Rhea" id="RHEA:13481"/>
        <dbReference type="Rhea" id="RHEA-COMP:9667"/>
        <dbReference type="Rhea" id="RHEA-COMP:9698"/>
        <dbReference type="ChEBI" id="CHEBI:30616"/>
        <dbReference type="ChEBI" id="CHEBI:33019"/>
        <dbReference type="ChEBI" id="CHEBI:57844"/>
        <dbReference type="ChEBI" id="CHEBI:78442"/>
        <dbReference type="ChEBI" id="CHEBI:78530"/>
        <dbReference type="ChEBI" id="CHEBI:456215"/>
        <dbReference type="EC" id="6.1.1.10"/>
    </reaction>
</comment>
<protein>
    <recommendedName>
        <fullName evidence="6">Methionyl-tRNA synthetase</fullName>
    </recommendedName>
</protein>
<dbReference type="GO" id="GO:0005829">
    <property type="term" value="C:cytosol"/>
    <property type="evidence" value="ECO:0007669"/>
    <property type="project" value="TreeGrafter"/>
</dbReference>
<name>A0A136PZC1_9ACTN</name>
<dbReference type="Gene3D" id="2.20.28.20">
    <property type="entry name" value="Methionyl-tRNA synthetase, Zn-domain"/>
    <property type="match status" value="1"/>
</dbReference>
<evidence type="ECO:0000259" key="9">
    <source>
        <dbReference type="Pfam" id="PF09334"/>
    </source>
</evidence>
<dbReference type="SUPFAM" id="SSF52374">
    <property type="entry name" value="Nucleotidylyl transferase"/>
    <property type="match status" value="1"/>
</dbReference>
<dbReference type="RefSeq" id="WP_067359392.1">
    <property type="nucleotide sequence ID" value="NZ_JBIUBN010000003.1"/>
</dbReference>
<comment type="similarity">
    <text evidence="8">Belongs to the class-I aminoacyl-tRNA synthetase family.</text>
</comment>
<dbReference type="InterPro" id="IPR015413">
    <property type="entry name" value="Methionyl/Leucyl_tRNA_Synth"/>
</dbReference>
<evidence type="ECO:0000313" key="10">
    <source>
        <dbReference type="EMBL" id="KXK63805.1"/>
    </source>
</evidence>
<dbReference type="Proteomes" id="UP000070620">
    <property type="component" value="Unassembled WGS sequence"/>
</dbReference>
<proteinExistence type="inferred from homology"/>
<dbReference type="Gene3D" id="3.40.50.620">
    <property type="entry name" value="HUPs"/>
    <property type="match status" value="1"/>
</dbReference>
<dbReference type="EMBL" id="LRQV01000002">
    <property type="protein sequence ID" value="KXK63805.1"/>
    <property type="molecule type" value="Genomic_DNA"/>
</dbReference>
<dbReference type="InterPro" id="IPR014729">
    <property type="entry name" value="Rossmann-like_a/b/a_fold"/>
</dbReference>
<evidence type="ECO:0000256" key="6">
    <source>
        <dbReference type="ARBA" id="ARBA00030904"/>
    </source>
</evidence>
<gene>
    <name evidence="10" type="ORF">AWW66_01085</name>
</gene>
<dbReference type="InterPro" id="IPR033911">
    <property type="entry name" value="MetRS_core"/>
</dbReference>
<dbReference type="PRINTS" id="PR01041">
    <property type="entry name" value="TRNASYNTHMET"/>
</dbReference>
<evidence type="ECO:0000256" key="7">
    <source>
        <dbReference type="ARBA" id="ARBA00047364"/>
    </source>
</evidence>
<evidence type="ECO:0000256" key="3">
    <source>
        <dbReference type="ARBA" id="ARBA00022840"/>
    </source>
</evidence>
<keyword evidence="1 8" id="KW-0436">Ligase</keyword>
<dbReference type="InterPro" id="IPR029038">
    <property type="entry name" value="MetRS_Zn"/>
</dbReference>
<dbReference type="AlphaFoldDB" id="A0A136PZC1"/>
<reference evidence="10 11" key="1">
    <citation type="submission" date="2016-01" db="EMBL/GenBank/DDBJ databases">
        <title>Whole genome sequence and analysis of Micromonospora rosaria DSM 803, which can produce antibacterial substance rosamicin.</title>
        <authorList>
            <person name="Yang H."/>
            <person name="He X."/>
            <person name="Zhu D."/>
        </authorList>
    </citation>
    <scope>NUCLEOTIDE SEQUENCE [LARGE SCALE GENOMIC DNA]</scope>
    <source>
        <strain evidence="10 11">DSM 803</strain>
    </source>
</reference>
<evidence type="ECO:0000256" key="4">
    <source>
        <dbReference type="ARBA" id="ARBA00022917"/>
    </source>
</evidence>
<keyword evidence="5 8" id="KW-0030">Aminoacyl-tRNA synthetase</keyword>
<dbReference type="PANTHER" id="PTHR45765:SF1">
    <property type="entry name" value="METHIONINE--TRNA LIGASE, CYTOPLASMIC"/>
    <property type="match status" value="1"/>
</dbReference>
<keyword evidence="11" id="KW-1185">Reference proteome</keyword>
<dbReference type="InterPro" id="IPR001412">
    <property type="entry name" value="aa-tRNA-synth_I_CS"/>
</dbReference>
<keyword evidence="4 8" id="KW-0648">Protein biosynthesis</keyword>
<evidence type="ECO:0000256" key="1">
    <source>
        <dbReference type="ARBA" id="ARBA00022598"/>
    </source>
</evidence>
<accession>A0A136PZC1</accession>
<evidence type="ECO:0000256" key="5">
    <source>
        <dbReference type="ARBA" id="ARBA00023146"/>
    </source>
</evidence>
<dbReference type="GO" id="GO:0004825">
    <property type="term" value="F:methionine-tRNA ligase activity"/>
    <property type="evidence" value="ECO:0007669"/>
    <property type="project" value="UniProtKB-EC"/>
</dbReference>
<dbReference type="PROSITE" id="PS00178">
    <property type="entry name" value="AA_TRNA_LIGASE_I"/>
    <property type="match status" value="1"/>
</dbReference>
<dbReference type="PANTHER" id="PTHR45765">
    <property type="entry name" value="METHIONINE--TRNA LIGASE"/>
    <property type="match status" value="1"/>
</dbReference>